<sequence length="110" mass="12342">MRTAGRTSMRSVDRWVARQLMTMEEEDGGHLGRKKRRGGGGLKERVQGRGKVWIESTVTTELMGVWQKQATSYTVWEGTGSVLKFAEKGELAMGLDETGDLGERQRRGRV</sequence>
<proteinExistence type="predicted"/>
<dbReference type="Proteomes" id="UP000034164">
    <property type="component" value="Unassembled WGS sequence"/>
</dbReference>
<name>A0A0G2HW32_9EURO</name>
<dbReference type="AlphaFoldDB" id="A0A0G2HW32"/>
<evidence type="ECO:0000313" key="2">
    <source>
        <dbReference type="EMBL" id="KKZ62298.1"/>
    </source>
</evidence>
<protein>
    <submittedName>
        <fullName evidence="2">Uncharacterized protein</fullName>
    </submittedName>
</protein>
<evidence type="ECO:0000313" key="3">
    <source>
        <dbReference type="Proteomes" id="UP000034164"/>
    </source>
</evidence>
<evidence type="ECO:0000256" key="1">
    <source>
        <dbReference type="SAM" id="MobiDB-lite"/>
    </source>
</evidence>
<gene>
    <name evidence="2" type="ORF">EMCG_03270</name>
</gene>
<reference evidence="3" key="1">
    <citation type="journal article" date="2015" name="PLoS Genet.">
        <title>The dynamic genome and transcriptome of the human fungal pathogen Blastomyces and close relative Emmonsia.</title>
        <authorList>
            <person name="Munoz J.F."/>
            <person name="Gauthier G.M."/>
            <person name="Desjardins C.A."/>
            <person name="Gallo J.E."/>
            <person name="Holder J."/>
            <person name="Sullivan T.D."/>
            <person name="Marty A.J."/>
            <person name="Carmen J.C."/>
            <person name="Chen Z."/>
            <person name="Ding L."/>
            <person name="Gujja S."/>
            <person name="Magrini V."/>
            <person name="Misas E."/>
            <person name="Mitreva M."/>
            <person name="Priest M."/>
            <person name="Saif S."/>
            <person name="Whiston E.A."/>
            <person name="Young S."/>
            <person name="Zeng Q."/>
            <person name="Goldman W.E."/>
            <person name="Mardis E.R."/>
            <person name="Taylor J.W."/>
            <person name="McEwen J.G."/>
            <person name="Clay O.K."/>
            <person name="Klein B.S."/>
            <person name="Cuomo C.A."/>
        </authorList>
    </citation>
    <scope>NUCLEOTIDE SEQUENCE [LARGE SCALE GENOMIC DNA]</scope>
    <source>
        <strain evidence="3">UAMH 3008</strain>
    </source>
</reference>
<dbReference type="EMBL" id="LCZI01001143">
    <property type="protein sequence ID" value="KKZ62298.1"/>
    <property type="molecule type" value="Genomic_DNA"/>
</dbReference>
<feature type="region of interest" description="Disordered" evidence="1">
    <location>
        <begin position="26"/>
        <end position="45"/>
    </location>
</feature>
<organism evidence="2 3">
    <name type="scientific">[Emmonsia] crescens</name>
    <dbReference type="NCBI Taxonomy" id="73230"/>
    <lineage>
        <taxon>Eukaryota</taxon>
        <taxon>Fungi</taxon>
        <taxon>Dikarya</taxon>
        <taxon>Ascomycota</taxon>
        <taxon>Pezizomycotina</taxon>
        <taxon>Eurotiomycetes</taxon>
        <taxon>Eurotiomycetidae</taxon>
        <taxon>Onygenales</taxon>
        <taxon>Ajellomycetaceae</taxon>
        <taxon>Emergomyces</taxon>
    </lineage>
</organism>
<comment type="caution">
    <text evidence="2">The sequence shown here is derived from an EMBL/GenBank/DDBJ whole genome shotgun (WGS) entry which is preliminary data.</text>
</comment>
<accession>A0A0G2HW32</accession>
<dbReference type="VEuPathDB" id="FungiDB:EMCG_03270"/>